<protein>
    <submittedName>
        <fullName evidence="1">Uncharacterized protein</fullName>
    </submittedName>
</protein>
<dbReference type="EMBL" id="JAOXLN010000038">
    <property type="protein sequence ID" value="MDZ5088727.1"/>
    <property type="molecule type" value="Genomic_DNA"/>
</dbReference>
<accession>A0ACC6MNY5</accession>
<evidence type="ECO:0000313" key="1">
    <source>
        <dbReference type="EMBL" id="MDZ5088727.1"/>
    </source>
</evidence>
<organism evidence="1 2">
    <name type="scientific">Mycolicibacterium parafortuitum</name>
    <name type="common">Mycobacterium parafortuitum</name>
    <dbReference type="NCBI Taxonomy" id="39692"/>
    <lineage>
        <taxon>Bacteria</taxon>
        <taxon>Bacillati</taxon>
        <taxon>Actinomycetota</taxon>
        <taxon>Actinomycetes</taxon>
        <taxon>Mycobacteriales</taxon>
        <taxon>Mycobacteriaceae</taxon>
        <taxon>Mycolicibacterium</taxon>
    </lineage>
</organism>
<keyword evidence="2" id="KW-1185">Reference proteome</keyword>
<proteinExistence type="predicted"/>
<evidence type="ECO:0000313" key="2">
    <source>
        <dbReference type="Proteomes" id="UP001289645"/>
    </source>
</evidence>
<gene>
    <name evidence="1" type="ORF">OHX15_25310</name>
</gene>
<comment type="caution">
    <text evidence="1">The sequence shown here is derived from an EMBL/GenBank/DDBJ whole genome shotgun (WGS) entry which is preliminary data.</text>
</comment>
<name>A0ACC6MNY5_MYCPF</name>
<reference evidence="1 2" key="1">
    <citation type="journal article" date="2021" name="Chemosphere">
        <title>Bioballs carrying a syntrophic Rhodococcus and Mycolicibacterium consortium for simultaneous sorption and biodegradation of fuel oil in contaminated freshwater.</title>
        <authorList>
            <person name="Naloka K."/>
            <person name="Polrit D."/>
            <person name="Muangchinda C."/>
            <person name="Thoetkiattikul H."/>
            <person name="Pinyakong O."/>
        </authorList>
    </citation>
    <scope>NUCLEOTIDE SEQUENCE [LARGE SCALE GENOMIC DNA]</scope>
    <source>
        <strain evidence="1 2">J101</strain>
    </source>
</reference>
<dbReference type="Proteomes" id="UP001289645">
    <property type="component" value="Unassembled WGS sequence"/>
</dbReference>
<sequence>MPLNKEGDKVSMQEAFDAWQPHAVALLIETAKRYNGFVTYSQLAEFVQAQTGITHRGLVMNWIGDVLGGVISVCASNGWPQLTSLCVTSDGTVGAGYRFAVLAAAGTDSSKEHAGDPQSLDDLDEHAARMRLECYRFFGADLPPDGGKPTLTPKAHAKKEYKKAQAKLDAPLNFCSKCNEALPMTGQCDNCD</sequence>